<feature type="chain" id="PRO_5041363653" description="Two component regulator three Y domain-containing protein" evidence="2">
    <location>
        <begin position="36"/>
        <end position="882"/>
    </location>
</feature>
<dbReference type="InterPro" id="IPR011110">
    <property type="entry name" value="Reg_prop"/>
</dbReference>
<keyword evidence="4" id="KW-1185">Reference proteome</keyword>
<dbReference type="EMBL" id="AP027081">
    <property type="protein sequence ID" value="BDU77727.1"/>
    <property type="molecule type" value="Genomic_DNA"/>
</dbReference>
<dbReference type="Gene3D" id="2.60.40.10">
    <property type="entry name" value="Immunoglobulins"/>
    <property type="match status" value="1"/>
</dbReference>
<feature type="signal peptide" evidence="2">
    <location>
        <begin position="1"/>
        <end position="35"/>
    </location>
</feature>
<evidence type="ECO:0000313" key="4">
    <source>
        <dbReference type="Proteomes" id="UP001228113"/>
    </source>
</evidence>
<keyword evidence="1" id="KW-1133">Transmembrane helix</keyword>
<accession>A0AA48GUA1</accession>
<name>A0AA48GUA1_9BACT</name>
<feature type="transmembrane region" description="Helical" evidence="1">
    <location>
        <begin position="786"/>
        <end position="807"/>
    </location>
</feature>
<keyword evidence="1" id="KW-0472">Membrane</keyword>
<reference evidence="3" key="1">
    <citation type="journal article" date="2023" name="Int. J. Syst. Evol. Microbiol.">
        <title>Mesoterricola silvestris gen. nov., sp. nov., Mesoterricola sediminis sp. nov., Geothrix oryzae sp. nov., Geothrix edaphica sp. nov., Geothrix rubra sp. nov., and Geothrix limicola sp. nov., six novel members of Acidobacteriota isolated from soils.</title>
        <authorList>
            <person name="Itoh H."/>
            <person name="Sugisawa Y."/>
            <person name="Mise K."/>
            <person name="Xu Z."/>
            <person name="Kuniyasu M."/>
            <person name="Ushijima N."/>
            <person name="Kawano K."/>
            <person name="Kobayashi E."/>
            <person name="Shiratori Y."/>
            <person name="Masuda Y."/>
            <person name="Senoo K."/>
        </authorList>
    </citation>
    <scope>NUCLEOTIDE SEQUENCE</scope>
    <source>
        <strain evidence="3">W786</strain>
    </source>
</reference>
<dbReference type="SUPFAM" id="SSF63829">
    <property type="entry name" value="Calcium-dependent phosphotriesterase"/>
    <property type="match status" value="1"/>
</dbReference>
<dbReference type="AlphaFoldDB" id="A0AA48GUA1"/>
<dbReference type="InterPro" id="IPR013783">
    <property type="entry name" value="Ig-like_fold"/>
</dbReference>
<organism evidence="3 4">
    <name type="scientific">Mesoterricola sediminis</name>
    <dbReference type="NCBI Taxonomy" id="2927980"/>
    <lineage>
        <taxon>Bacteria</taxon>
        <taxon>Pseudomonadati</taxon>
        <taxon>Acidobacteriota</taxon>
        <taxon>Holophagae</taxon>
        <taxon>Holophagales</taxon>
        <taxon>Holophagaceae</taxon>
        <taxon>Mesoterricola</taxon>
    </lineage>
</organism>
<dbReference type="Gene3D" id="2.130.10.10">
    <property type="entry name" value="YVTN repeat-like/Quinoprotein amine dehydrogenase"/>
    <property type="match status" value="3"/>
</dbReference>
<proteinExistence type="predicted"/>
<keyword evidence="1" id="KW-0812">Transmembrane</keyword>
<dbReference type="Pfam" id="PF07494">
    <property type="entry name" value="Reg_prop"/>
    <property type="match status" value="2"/>
</dbReference>
<keyword evidence="2" id="KW-0732">Signal</keyword>
<evidence type="ECO:0000256" key="1">
    <source>
        <dbReference type="SAM" id="Phobius"/>
    </source>
</evidence>
<evidence type="ECO:0000256" key="2">
    <source>
        <dbReference type="SAM" id="SignalP"/>
    </source>
</evidence>
<sequence length="882" mass="95728">MMAPSTLRPPLTWRRAALAWSRRLLLWGAAAVALAAPDPFQAARPLTRFSDSRAGLPADTVHALLLDRQGTLWAGTVDGPARHTERGWEPFPLPGGSRSSFVRTVLEDRSGALWFGTQDGGLWRWRAGAWTHFEGGRDLPSNRVNCLLETAGPGGAPEVWAGTSRGVAHFAEGRWLPPDPSQGGLSDMIWKLREVRERDGSTSLWAAGHTGMFALRSGVWQRVGKDLPALRRGASDILQVPTTGGPLEVWVACWGYGLARWDGAAWSLYPAPTHFPSPFPTSLALGDGPDGKPAVWAGTFDASLAWFGAGAWHTLNHGELGPTSGIYALKSLPGTRPDFILGTRGSGVGFLDLGGWRILDERCGLPSAEVNTFAETGEGFWIGTARGLVRWGKDGPRPERVRPDLANVFVSTLLATREAGRERLWTGTLRGLFVRENGQWRAETPLPVLRAMVHALVETPAPDGGTRLWAATGNGVACREHGQWRQVLPRPGEPEFTALSLAVSGGRPDDPAVWVGTGGRGLLRLQGDSLTLNVGGGSLPNPSLYGLVASTGPGGRTWLWAATPGGGIGRLETGAADPRWEMFTTTNTPGLPTPFISGLFKDREGRLYALTTRGIARITLGTRDGLPVPTQLETFTTGDGLPTNTLAANTGFQDRAGRIWVGTAKGAAVLDPSLERPSAPLQTPALTRILVDNRAWTGDGPLVFPHGVRRLVLEFRVSALHRLEDVRYRTWIRGLEGEAAPWQAEPRRELTGLPAGRYELQVTARNHAGQETEALRIPFRVLPAPWATPWAFGAYALAALGLGLAVVRWRTRWLTAHNEALRNEMRTLEGLIPVCSYCKKIRNDSGSWDEMEHFLARRSGASFSHGVCPECRDQVRSEFRKD</sequence>
<gene>
    <name evidence="3" type="ORF">METESE_26850</name>
</gene>
<dbReference type="Proteomes" id="UP001228113">
    <property type="component" value="Chromosome"/>
</dbReference>
<protein>
    <recommendedName>
        <fullName evidence="5">Two component regulator three Y domain-containing protein</fullName>
    </recommendedName>
</protein>
<dbReference type="KEGG" id="msea:METESE_26850"/>
<evidence type="ECO:0008006" key="5">
    <source>
        <dbReference type="Google" id="ProtNLM"/>
    </source>
</evidence>
<evidence type="ECO:0000313" key="3">
    <source>
        <dbReference type="EMBL" id="BDU77727.1"/>
    </source>
</evidence>
<dbReference type="InterPro" id="IPR015943">
    <property type="entry name" value="WD40/YVTN_repeat-like_dom_sf"/>
</dbReference>